<keyword evidence="5" id="KW-0479">Metal-binding</keyword>
<organism evidence="12 13">
    <name type="scientific">Stomoxys calcitrans</name>
    <name type="common">Stable fly</name>
    <name type="synonym">Conops calcitrans</name>
    <dbReference type="NCBI Taxonomy" id="35570"/>
    <lineage>
        <taxon>Eukaryota</taxon>
        <taxon>Metazoa</taxon>
        <taxon>Ecdysozoa</taxon>
        <taxon>Arthropoda</taxon>
        <taxon>Hexapoda</taxon>
        <taxon>Insecta</taxon>
        <taxon>Pterygota</taxon>
        <taxon>Neoptera</taxon>
        <taxon>Endopterygota</taxon>
        <taxon>Diptera</taxon>
        <taxon>Brachycera</taxon>
        <taxon>Muscomorpha</taxon>
        <taxon>Muscoidea</taxon>
        <taxon>Muscidae</taxon>
        <taxon>Stomoxys</taxon>
    </lineage>
</organism>
<dbReference type="SUPFAM" id="SSF55486">
    <property type="entry name" value="Metalloproteases ('zincins'), catalytic domain"/>
    <property type="match status" value="1"/>
</dbReference>
<dbReference type="EnsemblMetazoa" id="SCAU005242-RA">
    <property type="protein sequence ID" value="SCAU005242-PA"/>
    <property type="gene ID" value="SCAU005242"/>
</dbReference>
<evidence type="ECO:0000256" key="2">
    <source>
        <dbReference type="ARBA" id="ARBA00004401"/>
    </source>
</evidence>
<keyword evidence="9" id="KW-0732">Signal</keyword>
<keyword evidence="6" id="KW-0378">Hydrolase</keyword>
<evidence type="ECO:0000256" key="6">
    <source>
        <dbReference type="ARBA" id="ARBA00022801"/>
    </source>
</evidence>
<gene>
    <name evidence="12" type="primary">106096233</name>
</gene>
<evidence type="ECO:0000256" key="3">
    <source>
        <dbReference type="ARBA" id="ARBA00007357"/>
    </source>
</evidence>
<evidence type="ECO:0000259" key="10">
    <source>
        <dbReference type="Pfam" id="PF01431"/>
    </source>
</evidence>
<evidence type="ECO:0000256" key="5">
    <source>
        <dbReference type="ARBA" id="ARBA00022723"/>
    </source>
</evidence>
<dbReference type="Gene3D" id="3.40.390.10">
    <property type="entry name" value="Collagenase (Catalytic Domain)"/>
    <property type="match status" value="1"/>
</dbReference>
<evidence type="ECO:0000313" key="12">
    <source>
        <dbReference type="EnsemblMetazoa" id="SCAU005242-PA"/>
    </source>
</evidence>
<dbReference type="CDD" id="cd08662">
    <property type="entry name" value="M13"/>
    <property type="match status" value="1"/>
</dbReference>
<dbReference type="GO" id="GO:0046872">
    <property type="term" value="F:metal ion binding"/>
    <property type="evidence" value="ECO:0007669"/>
    <property type="project" value="UniProtKB-KW"/>
</dbReference>
<sequence length="703" mass="81871">MPQRLKIAYLFLLACISIKTSNGLPVSGESSSQVYSQNELRERKAKEMLSYMNATSDPCEDFYEFACGNYAQQNPIQQQQQYGINPLEILDMDMRKKLKEMLEKNSTKDSLSTRQVKNFYRSCLHTEKSQSSYAAKLRELINEIGTMPWMKEDIIGANEEEKFDWSHIITQIQYNTGIGIIVDISADRDFKDDTKIRLYVGEPKFALQQKSLYLEQEFERERQSHIKSMVTTLESIFGENEEEDEDEIIWKVAEEILDFEIALAQQMSDGRENTQLGELLNLTAVTDLKKNFKNHLDFEKVIREAMGFVPHEDIYVQHAYIENALTIISQTPARIVANYIFFTYVNKFVLPFARMNREGFWLSCLDVTKEYFYKKLDNMLYRNSFDPEMEMAIQGMWLKLKVTFGEIFLSPRLQWMKRQTKDYALQKLNKMRFEIKSYAIHNFSQEYSELNLKDNDYIENLKSLLKWRAKNFRNNFQKNKHSIDYGATSSYGPMYSDMENAINLPVGYLQPTYFWSPSYAQAYNFAALGSAIAHEIIHAFDDKGCHFDALGNERPWWDIESEQEFQERKKCFIDQYQKYTNRSDILVPAKEMQGENIADNGGIHLSYTAYSKWLETAAGAQAEMENFPGLNYTATQLFFISYGQVWCSNLDSEYDDICTTATGNYAPERFRAIGPVSNYEEFAKAFRCPLGSAMNPIQKCVIY</sequence>
<evidence type="ECO:0000256" key="9">
    <source>
        <dbReference type="SAM" id="SignalP"/>
    </source>
</evidence>
<evidence type="ECO:0000313" key="13">
    <source>
        <dbReference type="Proteomes" id="UP000095300"/>
    </source>
</evidence>
<feature type="signal peptide" evidence="9">
    <location>
        <begin position="1"/>
        <end position="23"/>
    </location>
</feature>
<dbReference type="PROSITE" id="PS51885">
    <property type="entry name" value="NEPRILYSIN"/>
    <property type="match status" value="1"/>
</dbReference>
<proteinExistence type="inferred from homology"/>
<dbReference type="Pfam" id="PF01431">
    <property type="entry name" value="Peptidase_M13"/>
    <property type="match status" value="1"/>
</dbReference>
<dbReference type="InterPro" id="IPR000718">
    <property type="entry name" value="Peptidase_M13"/>
</dbReference>
<dbReference type="PANTHER" id="PTHR11733">
    <property type="entry name" value="ZINC METALLOPROTEASE FAMILY M13 NEPRILYSIN-RELATED"/>
    <property type="match status" value="1"/>
</dbReference>
<dbReference type="InterPro" id="IPR042089">
    <property type="entry name" value="Peptidase_M13_dom_2"/>
</dbReference>
<dbReference type="InterPro" id="IPR008753">
    <property type="entry name" value="Peptidase_M13_N"/>
</dbReference>
<evidence type="ECO:0000256" key="1">
    <source>
        <dbReference type="ARBA" id="ARBA00001947"/>
    </source>
</evidence>
<keyword evidence="13" id="KW-1185">Reference proteome</keyword>
<dbReference type="InterPro" id="IPR018497">
    <property type="entry name" value="Peptidase_M13_C"/>
</dbReference>
<dbReference type="VEuPathDB" id="VectorBase:SCAU005242"/>
<dbReference type="InterPro" id="IPR024079">
    <property type="entry name" value="MetalloPept_cat_dom_sf"/>
</dbReference>
<dbReference type="GO" id="GO:0004222">
    <property type="term" value="F:metalloendopeptidase activity"/>
    <property type="evidence" value="ECO:0007669"/>
    <property type="project" value="InterPro"/>
</dbReference>
<dbReference type="GO" id="GO:0005886">
    <property type="term" value="C:plasma membrane"/>
    <property type="evidence" value="ECO:0007669"/>
    <property type="project" value="UniProtKB-SubCell"/>
</dbReference>
<dbReference type="Proteomes" id="UP000095300">
    <property type="component" value="Unassembled WGS sequence"/>
</dbReference>
<comment type="subcellular location">
    <subcellularLocation>
        <location evidence="2">Cell membrane</location>
        <topology evidence="2">Single-pass type II membrane protein</topology>
    </subcellularLocation>
</comment>
<evidence type="ECO:0000256" key="8">
    <source>
        <dbReference type="ARBA" id="ARBA00023049"/>
    </source>
</evidence>
<name>A0A1I8P6F1_STOCA</name>
<dbReference type="PRINTS" id="PR00786">
    <property type="entry name" value="NEPRILYSIN"/>
</dbReference>
<keyword evidence="7" id="KW-0862">Zinc</keyword>
<comment type="cofactor">
    <cofactor evidence="1">
        <name>Zn(2+)</name>
        <dbReference type="ChEBI" id="CHEBI:29105"/>
    </cofactor>
</comment>
<evidence type="ECO:0000256" key="4">
    <source>
        <dbReference type="ARBA" id="ARBA00022670"/>
    </source>
</evidence>
<evidence type="ECO:0000259" key="11">
    <source>
        <dbReference type="Pfam" id="PF05649"/>
    </source>
</evidence>
<evidence type="ECO:0000256" key="7">
    <source>
        <dbReference type="ARBA" id="ARBA00022833"/>
    </source>
</evidence>
<feature type="domain" description="Peptidase M13 N-terminal" evidence="11">
    <location>
        <begin position="58"/>
        <end position="435"/>
    </location>
</feature>
<dbReference type="Pfam" id="PF05649">
    <property type="entry name" value="Peptidase_M13_N"/>
    <property type="match status" value="1"/>
</dbReference>
<dbReference type="OrthoDB" id="6475849at2759"/>
<comment type="similarity">
    <text evidence="3">Belongs to the peptidase M13 family.</text>
</comment>
<reference evidence="12" key="1">
    <citation type="submission" date="2020-05" db="UniProtKB">
        <authorList>
            <consortium name="EnsemblMetazoa"/>
        </authorList>
    </citation>
    <scope>IDENTIFICATION</scope>
    <source>
        <strain evidence="12">USDA</strain>
    </source>
</reference>
<dbReference type="PANTHER" id="PTHR11733:SF238">
    <property type="entry name" value="FI07649P-RELATED"/>
    <property type="match status" value="1"/>
</dbReference>
<feature type="domain" description="Peptidase M13 C-terminal" evidence="10">
    <location>
        <begin position="495"/>
        <end position="701"/>
    </location>
</feature>
<protein>
    <recommendedName>
        <fullName evidence="14">Peptidase M13 C-terminal domain-containing protein</fullName>
    </recommendedName>
</protein>
<dbReference type="GO" id="GO:0016485">
    <property type="term" value="P:protein processing"/>
    <property type="evidence" value="ECO:0007669"/>
    <property type="project" value="TreeGrafter"/>
</dbReference>
<evidence type="ECO:0008006" key="14">
    <source>
        <dbReference type="Google" id="ProtNLM"/>
    </source>
</evidence>
<dbReference type="Gene3D" id="1.10.1380.10">
    <property type="entry name" value="Neutral endopeptidase , domain2"/>
    <property type="match status" value="1"/>
</dbReference>
<feature type="chain" id="PRO_5009326131" description="Peptidase M13 C-terminal domain-containing protein" evidence="9">
    <location>
        <begin position="24"/>
        <end position="703"/>
    </location>
</feature>
<accession>A0A1I8P6F1</accession>
<keyword evidence="8" id="KW-0482">Metalloprotease</keyword>
<dbReference type="KEGG" id="scac:106096233"/>
<dbReference type="AlphaFoldDB" id="A0A1I8P6F1"/>
<keyword evidence="4" id="KW-0645">Protease</keyword>